<name>A0ABQ3B3F4_9GAMM</name>
<comment type="caution">
    <text evidence="2">The sequence shown here is derived from an EMBL/GenBank/DDBJ whole genome shotgun (WGS) entry which is preliminary data.</text>
</comment>
<gene>
    <name evidence="2" type="ORF">GCM10011613_18290</name>
</gene>
<feature type="domain" description="NADP-dependent oxidoreductase" evidence="1">
    <location>
        <begin position="24"/>
        <end position="332"/>
    </location>
</feature>
<dbReference type="RefSeq" id="WP_229837754.1">
    <property type="nucleotide sequence ID" value="NZ_BMYZ01000001.1"/>
</dbReference>
<evidence type="ECO:0000313" key="2">
    <source>
        <dbReference type="EMBL" id="GGY73491.1"/>
    </source>
</evidence>
<evidence type="ECO:0000259" key="1">
    <source>
        <dbReference type="Pfam" id="PF00248"/>
    </source>
</evidence>
<proteinExistence type="predicted"/>
<dbReference type="PANTHER" id="PTHR42686:SF1">
    <property type="entry name" value="GH17980P-RELATED"/>
    <property type="match status" value="1"/>
</dbReference>
<dbReference type="Gene3D" id="3.20.20.100">
    <property type="entry name" value="NADP-dependent oxidoreductase domain"/>
    <property type="match status" value="1"/>
</dbReference>
<dbReference type="Proteomes" id="UP000619761">
    <property type="component" value="Unassembled WGS sequence"/>
</dbReference>
<dbReference type="InterPro" id="IPR023210">
    <property type="entry name" value="NADP_OxRdtase_dom"/>
</dbReference>
<dbReference type="InterPro" id="IPR020471">
    <property type="entry name" value="AKR"/>
</dbReference>
<dbReference type="PANTHER" id="PTHR42686">
    <property type="entry name" value="GH17980P-RELATED"/>
    <property type="match status" value="1"/>
</dbReference>
<protein>
    <submittedName>
        <fullName evidence="2">Oxidoreductase</fullName>
    </submittedName>
</protein>
<dbReference type="SUPFAM" id="SSF51430">
    <property type="entry name" value="NAD(P)-linked oxidoreductase"/>
    <property type="match status" value="1"/>
</dbReference>
<organism evidence="2 3">
    <name type="scientific">Cellvibrio zantedeschiae</name>
    <dbReference type="NCBI Taxonomy" id="1237077"/>
    <lineage>
        <taxon>Bacteria</taxon>
        <taxon>Pseudomonadati</taxon>
        <taxon>Pseudomonadota</taxon>
        <taxon>Gammaproteobacteria</taxon>
        <taxon>Cellvibrionales</taxon>
        <taxon>Cellvibrionaceae</taxon>
        <taxon>Cellvibrio</taxon>
    </lineage>
</organism>
<sequence length="344" mass="37556">MLDPMGPSESSKRFGNTSLPMPTLGFGAATLGNLYRAMTDAEADSTLDAALNAGINYFDTAPHYGFGLSESRLGSQLAAKREQLIISSKVGRLLVPTTSSDSIRHGFVDTPALEPVFDYSYDAVMRSFESSLQRLKTNYIDILFAHDLGSLTHGEQHAQHFREFFEGGYRAMNELRAAGVVKAIGLGTNEWEVCEQALAHGDFDGFLLAGRYSLLEQSPCDSFFPLCKKRGVSIISGGPFNSGILASGVSGAGPFYYNYEPAPLHIIERVKQLEIICAEFSVPLPAAALQFPGAHPQVCSVIAGLASPAQVEQAIIWMNYSIPQEFWQRLRERNLLHPDAPTPF</sequence>
<dbReference type="InterPro" id="IPR036812">
    <property type="entry name" value="NAD(P)_OxRdtase_dom_sf"/>
</dbReference>
<keyword evidence="3" id="KW-1185">Reference proteome</keyword>
<evidence type="ECO:0000313" key="3">
    <source>
        <dbReference type="Proteomes" id="UP000619761"/>
    </source>
</evidence>
<dbReference type="EMBL" id="BMYZ01000001">
    <property type="protein sequence ID" value="GGY73491.1"/>
    <property type="molecule type" value="Genomic_DNA"/>
</dbReference>
<accession>A0ABQ3B3F4</accession>
<reference evidence="3" key="1">
    <citation type="journal article" date="2019" name="Int. J. Syst. Evol. Microbiol.">
        <title>The Global Catalogue of Microorganisms (GCM) 10K type strain sequencing project: providing services to taxonomists for standard genome sequencing and annotation.</title>
        <authorList>
            <consortium name="The Broad Institute Genomics Platform"/>
            <consortium name="The Broad Institute Genome Sequencing Center for Infectious Disease"/>
            <person name="Wu L."/>
            <person name="Ma J."/>
        </authorList>
    </citation>
    <scope>NUCLEOTIDE SEQUENCE [LARGE SCALE GENOMIC DNA]</scope>
    <source>
        <strain evidence="3">KCTC 32239</strain>
    </source>
</reference>
<dbReference type="Pfam" id="PF00248">
    <property type="entry name" value="Aldo_ket_red"/>
    <property type="match status" value="1"/>
</dbReference>